<accession>A0A369K200</accession>
<sequence>MFPADAGGTLLLRYAILKRLRRAVSPNILKRTFESGSIWLAVEVGAFPLSLLPVTISGALADMSVPLNFQSTMMEVQVICYLFRS</sequence>
<evidence type="ECO:0000313" key="1">
    <source>
        <dbReference type="EMBL" id="RDB27622.1"/>
    </source>
</evidence>
<reference evidence="1" key="1">
    <citation type="submission" date="2018-04" db="EMBL/GenBank/DDBJ databases">
        <title>Whole genome sequencing of Hypsizygus marmoreus.</title>
        <authorList>
            <person name="Choi I.-G."/>
            <person name="Min B."/>
            <person name="Kim J.-G."/>
            <person name="Kim S."/>
            <person name="Oh Y.-L."/>
            <person name="Kong W.-S."/>
            <person name="Park H."/>
            <person name="Jeong J."/>
            <person name="Song E.-S."/>
        </authorList>
    </citation>
    <scope>NUCLEOTIDE SEQUENCE [LARGE SCALE GENOMIC DNA]</scope>
    <source>
        <strain evidence="1">51987-8</strain>
    </source>
</reference>
<dbReference type="InParanoid" id="A0A369K200"/>
<name>A0A369K200_HYPMA</name>
<proteinExistence type="predicted"/>
<dbReference type="AlphaFoldDB" id="A0A369K200"/>
<protein>
    <submittedName>
        <fullName evidence="1">Uncharacterized protein</fullName>
    </submittedName>
</protein>
<keyword evidence="2" id="KW-1185">Reference proteome</keyword>
<organism evidence="1 2">
    <name type="scientific">Hypsizygus marmoreus</name>
    <name type="common">White beech mushroom</name>
    <name type="synonym">Agaricus marmoreus</name>
    <dbReference type="NCBI Taxonomy" id="39966"/>
    <lineage>
        <taxon>Eukaryota</taxon>
        <taxon>Fungi</taxon>
        <taxon>Dikarya</taxon>
        <taxon>Basidiomycota</taxon>
        <taxon>Agaricomycotina</taxon>
        <taxon>Agaricomycetes</taxon>
        <taxon>Agaricomycetidae</taxon>
        <taxon>Agaricales</taxon>
        <taxon>Tricholomatineae</taxon>
        <taxon>Lyophyllaceae</taxon>
        <taxon>Hypsizygus</taxon>
    </lineage>
</organism>
<gene>
    <name evidence="1" type="ORF">Hypma_003801</name>
</gene>
<dbReference type="EMBL" id="LUEZ02000015">
    <property type="protein sequence ID" value="RDB27622.1"/>
    <property type="molecule type" value="Genomic_DNA"/>
</dbReference>
<dbReference type="Proteomes" id="UP000076154">
    <property type="component" value="Unassembled WGS sequence"/>
</dbReference>
<evidence type="ECO:0000313" key="2">
    <source>
        <dbReference type="Proteomes" id="UP000076154"/>
    </source>
</evidence>
<comment type="caution">
    <text evidence="1">The sequence shown here is derived from an EMBL/GenBank/DDBJ whole genome shotgun (WGS) entry which is preliminary data.</text>
</comment>